<dbReference type="STRING" id="41447.ENSSDUP00000002696"/>
<comment type="similarity">
    <text evidence="2">Belongs to the TMEM54 family.</text>
</comment>
<dbReference type="GO" id="GO:0016020">
    <property type="term" value="C:membrane"/>
    <property type="evidence" value="ECO:0007669"/>
    <property type="project" value="UniProtKB-SubCell"/>
</dbReference>
<sequence length="277" mass="30295">MSVAPLSVQQVTGNSQVSIMTSYRKWTEERLRGLKFRPLLFENYGYSFVGNICRRREMCTFDKDKGPRRLMKKGLTLILVGHINFILGAIVHGSVLRHISKPSQHITTEYTVANIISVTSGLLSIVTGIIAIVVSRNLHVLKLQIGLLIASFLNALLSASCCTGLILAISVTVAHNGQGLMVGCNDTEVPINARSPITAQCPFDTTRIYDTTLALWVPCTVLAAVEVGLSVWCFIVGLALRGLAPCGNSYIKEQLEEEAECSPHSRRLIGQRMNPDA</sequence>
<dbReference type="PANTHER" id="PTHR31258:SF1">
    <property type="entry name" value="KERATINOCYTE-ASSOCIATED PROTEIN 3"/>
    <property type="match status" value="1"/>
</dbReference>
<feature type="transmembrane region" description="Helical" evidence="6">
    <location>
        <begin position="75"/>
        <end position="95"/>
    </location>
</feature>
<protein>
    <submittedName>
        <fullName evidence="7">Keratinocyte associated protein 3</fullName>
    </submittedName>
</protein>
<accession>A0A3B4T9C0</accession>
<dbReference type="Ensembl" id="ENSSDUT00000002769.1">
    <property type="protein sequence ID" value="ENSSDUP00000002696.1"/>
    <property type="gene ID" value="ENSSDUG00000002098.1"/>
</dbReference>
<feature type="transmembrane region" description="Helical" evidence="6">
    <location>
        <begin position="146"/>
        <end position="171"/>
    </location>
</feature>
<feature type="transmembrane region" description="Helical" evidence="6">
    <location>
        <begin position="213"/>
        <end position="240"/>
    </location>
</feature>
<dbReference type="Proteomes" id="UP000261420">
    <property type="component" value="Unplaced"/>
</dbReference>
<evidence type="ECO:0000256" key="2">
    <source>
        <dbReference type="ARBA" id="ARBA00011030"/>
    </source>
</evidence>
<comment type="subcellular location">
    <subcellularLocation>
        <location evidence="1">Membrane</location>
        <topology evidence="1">Multi-pass membrane protein</topology>
    </subcellularLocation>
</comment>
<keyword evidence="5 6" id="KW-0472">Membrane</keyword>
<name>A0A3B4T9C0_SERDU</name>
<keyword evidence="8" id="KW-1185">Reference proteome</keyword>
<feature type="transmembrane region" description="Helical" evidence="6">
    <location>
        <begin position="115"/>
        <end position="134"/>
    </location>
</feature>
<organism evidence="7 8">
    <name type="scientific">Seriola dumerili</name>
    <name type="common">Greater amberjack</name>
    <name type="synonym">Caranx dumerili</name>
    <dbReference type="NCBI Taxonomy" id="41447"/>
    <lineage>
        <taxon>Eukaryota</taxon>
        <taxon>Metazoa</taxon>
        <taxon>Chordata</taxon>
        <taxon>Craniata</taxon>
        <taxon>Vertebrata</taxon>
        <taxon>Euteleostomi</taxon>
        <taxon>Actinopterygii</taxon>
        <taxon>Neopterygii</taxon>
        <taxon>Teleostei</taxon>
        <taxon>Neoteleostei</taxon>
        <taxon>Acanthomorphata</taxon>
        <taxon>Carangaria</taxon>
        <taxon>Carangiformes</taxon>
        <taxon>Carangidae</taxon>
        <taxon>Seriola</taxon>
    </lineage>
</organism>
<keyword evidence="3 6" id="KW-0812">Transmembrane</keyword>
<evidence type="ECO:0000256" key="5">
    <source>
        <dbReference type="ARBA" id="ARBA00023136"/>
    </source>
</evidence>
<dbReference type="PANTHER" id="PTHR31258">
    <property type="entry name" value="KERATINOCYTE-ASSOCIATED PROTEIN 3"/>
    <property type="match status" value="1"/>
</dbReference>
<dbReference type="InterPro" id="IPR020977">
    <property type="entry name" value="Beta-casein-like"/>
</dbReference>
<dbReference type="GeneTree" id="ENSGT00390000004700"/>
<evidence type="ECO:0000313" key="8">
    <source>
        <dbReference type="Proteomes" id="UP000261420"/>
    </source>
</evidence>
<dbReference type="AlphaFoldDB" id="A0A3B4T9C0"/>
<reference evidence="7" key="2">
    <citation type="submission" date="2025-09" db="UniProtKB">
        <authorList>
            <consortium name="Ensembl"/>
        </authorList>
    </citation>
    <scope>IDENTIFICATION</scope>
</reference>
<reference evidence="7" key="1">
    <citation type="submission" date="2025-08" db="UniProtKB">
        <authorList>
            <consortium name="Ensembl"/>
        </authorList>
    </citation>
    <scope>IDENTIFICATION</scope>
</reference>
<dbReference type="Pfam" id="PF12304">
    <property type="entry name" value="BCLP"/>
    <property type="match status" value="1"/>
</dbReference>
<proteinExistence type="inferred from homology"/>
<evidence type="ECO:0000256" key="3">
    <source>
        <dbReference type="ARBA" id="ARBA00022692"/>
    </source>
</evidence>
<evidence type="ECO:0000256" key="6">
    <source>
        <dbReference type="SAM" id="Phobius"/>
    </source>
</evidence>
<evidence type="ECO:0000256" key="4">
    <source>
        <dbReference type="ARBA" id="ARBA00022989"/>
    </source>
</evidence>
<evidence type="ECO:0000256" key="1">
    <source>
        <dbReference type="ARBA" id="ARBA00004141"/>
    </source>
</evidence>
<keyword evidence="4 6" id="KW-1133">Transmembrane helix</keyword>
<evidence type="ECO:0000313" key="7">
    <source>
        <dbReference type="Ensembl" id="ENSSDUP00000002696.1"/>
    </source>
</evidence>